<dbReference type="InterPro" id="IPR036514">
    <property type="entry name" value="SGNH_hydro_sf"/>
</dbReference>
<dbReference type="AlphaFoldDB" id="A0A9R1CXL8"/>
<dbReference type="Proteomes" id="UP000825483">
    <property type="component" value="Unassembled WGS sequence"/>
</dbReference>
<gene>
    <name evidence="2" type="ORF">PRLR5076_16700</name>
</gene>
<name>A0A9R1CXL8_9BACT</name>
<dbReference type="SUPFAM" id="SSF52266">
    <property type="entry name" value="SGNH hydrolase"/>
    <property type="match status" value="1"/>
</dbReference>
<dbReference type="EMBL" id="BPUB01000002">
    <property type="protein sequence ID" value="GJG58819.1"/>
    <property type="molecule type" value="Genomic_DNA"/>
</dbReference>
<dbReference type="GO" id="GO:0016788">
    <property type="term" value="F:hydrolase activity, acting on ester bonds"/>
    <property type="evidence" value="ECO:0007669"/>
    <property type="project" value="UniProtKB-ARBA"/>
</dbReference>
<comment type="caution">
    <text evidence="2">The sequence shown here is derived from an EMBL/GenBank/DDBJ whole genome shotgun (WGS) entry which is preliminary data.</text>
</comment>
<evidence type="ECO:0000259" key="1">
    <source>
        <dbReference type="Pfam" id="PF13472"/>
    </source>
</evidence>
<proteinExistence type="predicted"/>
<feature type="domain" description="SGNH hydrolase-type esterase" evidence="1">
    <location>
        <begin position="264"/>
        <end position="397"/>
    </location>
</feature>
<keyword evidence="3" id="KW-1185">Reference proteome</keyword>
<dbReference type="Gene3D" id="3.40.50.1110">
    <property type="entry name" value="SGNH hydrolase"/>
    <property type="match status" value="1"/>
</dbReference>
<dbReference type="InterPro" id="IPR013830">
    <property type="entry name" value="SGNH_hydro"/>
</dbReference>
<dbReference type="Pfam" id="PF13472">
    <property type="entry name" value="Lipase_GDSL_2"/>
    <property type="match status" value="1"/>
</dbReference>
<organism evidence="2 3">
    <name type="scientific">Prevotella lacticifex</name>
    <dbReference type="NCBI Taxonomy" id="2854755"/>
    <lineage>
        <taxon>Bacteria</taxon>
        <taxon>Pseudomonadati</taxon>
        <taxon>Bacteroidota</taxon>
        <taxon>Bacteroidia</taxon>
        <taxon>Bacteroidales</taxon>
        <taxon>Prevotellaceae</taxon>
        <taxon>Prevotella</taxon>
    </lineage>
</organism>
<sequence>MALHFLPQYSIFGLQPRKINILSQLINLPGDNESIDVIPKPKDPKQIYAHGKNGKLIDFKEVWPKGVQPILDYSEENAGGMDHFYAMVDSTARHKLNGRPVRVAYYGDSFIEADILVADLRENMQATYGGCGVGWIDAGNDLEQYKRSIQTEFSGMDEHMVMKAQNYNVAEAGIAERYYTTGGSASVTLKATKTFPHAAHWTNSTFYFRPLRQTTVKGKTDANPWLSWTFNESGSLQKTEIPGRAAMAKFTVNGPAILFGAALEGNDGITIDNFSMRGSTGTTLANIPDNTLREFNAIRPYDLIILQFGVNAVKDNSTTKDMRDYLAQMRNVIRKFRRCYPQASILVVSTPDRGSKEGGATMPNIKALEGYQKELAAEERVGFYSLFHAMGGEGSMAKLHDKGMSSSDYVHVSHGGGKIIARQMFNSFVAAEKNYIRRKKLENEK</sequence>
<reference evidence="2" key="1">
    <citation type="journal article" date="2022" name="Int. J. Syst. Evol. Microbiol.">
        <title>Prevotella lacticifex sp. nov., isolated from the rumen of cows.</title>
        <authorList>
            <person name="Shinkai T."/>
            <person name="Ikeyama N."/>
            <person name="Kumagai M."/>
            <person name="Ohmori H."/>
            <person name="Sakamoto M."/>
            <person name="Ohkuma M."/>
            <person name="Mitsumori M."/>
        </authorList>
    </citation>
    <scope>NUCLEOTIDE SEQUENCE</scope>
    <source>
        <strain evidence="2">R5076</strain>
    </source>
</reference>
<protein>
    <recommendedName>
        <fullName evidence="1">SGNH hydrolase-type esterase domain-containing protein</fullName>
    </recommendedName>
</protein>
<dbReference type="Gene3D" id="2.60.120.1360">
    <property type="match status" value="1"/>
</dbReference>
<evidence type="ECO:0000313" key="3">
    <source>
        <dbReference type="Proteomes" id="UP000825483"/>
    </source>
</evidence>
<accession>A0A9R1CXL8</accession>
<evidence type="ECO:0000313" key="2">
    <source>
        <dbReference type="EMBL" id="GJG58819.1"/>
    </source>
</evidence>